<keyword evidence="1" id="KW-1133">Transmembrane helix</keyword>
<feature type="transmembrane region" description="Helical" evidence="1">
    <location>
        <begin position="72"/>
        <end position="91"/>
    </location>
</feature>
<dbReference type="PANTHER" id="PTHR43424">
    <property type="entry name" value="LOCUS PUTATIVE PROTEIN 1-RELATED"/>
    <property type="match status" value="1"/>
</dbReference>
<feature type="transmembrane region" description="Helical" evidence="1">
    <location>
        <begin position="169"/>
        <end position="190"/>
    </location>
</feature>
<dbReference type="InterPro" id="IPR052556">
    <property type="entry name" value="PolySynth_Transporter"/>
</dbReference>
<evidence type="ECO:0000313" key="2">
    <source>
        <dbReference type="EMBL" id="TPH17063.1"/>
    </source>
</evidence>
<feature type="transmembrane region" description="Helical" evidence="1">
    <location>
        <begin position="210"/>
        <end position="231"/>
    </location>
</feature>
<dbReference type="RefSeq" id="WP_140602344.1">
    <property type="nucleotide sequence ID" value="NZ_SAWY01000009.1"/>
</dbReference>
<feature type="transmembrane region" description="Helical" evidence="1">
    <location>
        <begin position="304"/>
        <end position="326"/>
    </location>
</feature>
<evidence type="ECO:0000256" key="1">
    <source>
        <dbReference type="SAM" id="Phobius"/>
    </source>
</evidence>
<keyword evidence="3" id="KW-1185">Reference proteome</keyword>
<feature type="transmembrane region" description="Helical" evidence="1">
    <location>
        <begin position="251"/>
        <end position="272"/>
    </location>
</feature>
<feature type="transmembrane region" description="Helical" evidence="1">
    <location>
        <begin position="129"/>
        <end position="149"/>
    </location>
</feature>
<keyword evidence="1" id="KW-0472">Membrane</keyword>
<comment type="caution">
    <text evidence="2">The sequence shown here is derived from an EMBL/GenBank/DDBJ whole genome shotgun (WGS) entry which is preliminary data.</text>
</comment>
<dbReference type="AlphaFoldDB" id="A0A502L4Z2"/>
<evidence type="ECO:0008006" key="4">
    <source>
        <dbReference type="Google" id="ProtNLM"/>
    </source>
</evidence>
<sequence>MNLEKLLSSIAWFAKWQFSWVLLAIVISFFNSQIAIVALSFIFTASLLAVNSFNRGWKNYYSDALSLPLQRMLWLAFIITSVYFVGEINFWHVYSSALAATLITLSIIILLNFSQTFHFIRSSTQENWILPSSTMLKFFWIELAIVAYTRVDMPLLKYFEIPVKQTADYFFSIQLLEAGILMLAPISYFFFNQLAGSLNGHNQKFQLTLLVKYIGLMLGVVSLGIILWKIIGTNLLELFFPQYVSATDKVTLLLLVLFPVSVNYILSSYLILLNKEKSYVLVCFFALFMYLLISVIFIPQAEVYGVISARFVAEISITLMLALLTWQTKGAR</sequence>
<feature type="transmembrane region" description="Helical" evidence="1">
    <location>
        <begin position="279"/>
        <end position="298"/>
    </location>
</feature>
<evidence type="ECO:0000313" key="3">
    <source>
        <dbReference type="Proteomes" id="UP000315303"/>
    </source>
</evidence>
<name>A0A502L4Z2_9GAMM</name>
<reference evidence="2 3" key="1">
    <citation type="submission" date="2019-01" db="EMBL/GenBank/DDBJ databases">
        <title>Litorilituus lipolytica sp. nov., isolated from intertidal sand of the Yellow Sea in China.</title>
        <authorList>
            <person name="Liu A."/>
        </authorList>
    </citation>
    <scope>NUCLEOTIDE SEQUENCE [LARGE SCALE GENOMIC DNA]</scope>
    <source>
        <strain evidence="2 3">RZ04</strain>
    </source>
</reference>
<dbReference type="Proteomes" id="UP000315303">
    <property type="component" value="Unassembled WGS sequence"/>
</dbReference>
<dbReference type="OrthoDB" id="10006655at2"/>
<proteinExistence type="predicted"/>
<accession>A0A502L4Z2</accession>
<dbReference type="EMBL" id="SAWY01000009">
    <property type="protein sequence ID" value="TPH17063.1"/>
    <property type="molecule type" value="Genomic_DNA"/>
</dbReference>
<gene>
    <name evidence="2" type="ORF">EPA86_05105</name>
</gene>
<protein>
    <recommendedName>
        <fullName evidence="4">Polysaccharide biosynthesis protein C-terminal domain-containing protein</fullName>
    </recommendedName>
</protein>
<feature type="transmembrane region" description="Helical" evidence="1">
    <location>
        <begin position="97"/>
        <end position="117"/>
    </location>
</feature>
<organism evidence="2 3">
    <name type="scientific">Litorilituus lipolyticus</name>
    <dbReference type="NCBI Taxonomy" id="2491017"/>
    <lineage>
        <taxon>Bacteria</taxon>
        <taxon>Pseudomonadati</taxon>
        <taxon>Pseudomonadota</taxon>
        <taxon>Gammaproteobacteria</taxon>
        <taxon>Alteromonadales</taxon>
        <taxon>Colwelliaceae</taxon>
        <taxon>Litorilituus</taxon>
    </lineage>
</organism>
<keyword evidence="1" id="KW-0812">Transmembrane</keyword>
<dbReference type="PANTHER" id="PTHR43424:SF1">
    <property type="entry name" value="LOCUS PUTATIVE PROTEIN 1-RELATED"/>
    <property type="match status" value="1"/>
</dbReference>
<feature type="transmembrane region" description="Helical" evidence="1">
    <location>
        <begin position="20"/>
        <end position="51"/>
    </location>
</feature>